<proteinExistence type="predicted"/>
<dbReference type="AlphaFoldDB" id="A0A381TUU3"/>
<accession>A0A381TUU3</accession>
<protein>
    <submittedName>
        <fullName evidence="1">Uncharacterized protein</fullName>
    </submittedName>
</protein>
<gene>
    <name evidence="1" type="ORF">METZ01_LOCUS71591</name>
</gene>
<sequence length="224" mass="26154">MNNNIVMFGQVSNIYKLYNYILIPQQQPIEILDPLTTIFRFCLLNYKKNGTKIGIYSNRISVQEASFYQGVVRWTNGDERNDLHKLEIPIKKSLSWYIPKLDNNLKFIFELATKGMEKLQNSYEAGTARVSLEHYVSLINTCLMQGKLASNIDEETDEEDNIMYIKLKNLWSERQILILYDLLKQITVEKSRTQKKCYINAAEKILDGKDYQVSELIKKITTGY</sequence>
<name>A0A381TUU3_9ZZZZ</name>
<dbReference type="EMBL" id="UINC01005053">
    <property type="protein sequence ID" value="SVA18737.1"/>
    <property type="molecule type" value="Genomic_DNA"/>
</dbReference>
<reference evidence="1" key="1">
    <citation type="submission" date="2018-05" db="EMBL/GenBank/DDBJ databases">
        <authorList>
            <person name="Lanie J.A."/>
            <person name="Ng W.-L."/>
            <person name="Kazmierczak K.M."/>
            <person name="Andrzejewski T.M."/>
            <person name="Davidsen T.M."/>
            <person name="Wayne K.J."/>
            <person name="Tettelin H."/>
            <person name="Glass J.I."/>
            <person name="Rusch D."/>
            <person name="Podicherti R."/>
            <person name="Tsui H.-C.T."/>
            <person name="Winkler M.E."/>
        </authorList>
    </citation>
    <scope>NUCLEOTIDE SEQUENCE</scope>
</reference>
<evidence type="ECO:0000313" key="1">
    <source>
        <dbReference type="EMBL" id="SVA18737.1"/>
    </source>
</evidence>
<organism evidence="1">
    <name type="scientific">marine metagenome</name>
    <dbReference type="NCBI Taxonomy" id="408172"/>
    <lineage>
        <taxon>unclassified sequences</taxon>
        <taxon>metagenomes</taxon>
        <taxon>ecological metagenomes</taxon>
    </lineage>
</organism>